<evidence type="ECO:0000313" key="1">
    <source>
        <dbReference type="EMBL" id="EGL83104.1"/>
    </source>
</evidence>
<gene>
    <name evidence="1" type="ORF">CathTA2_1317</name>
</gene>
<name>F5L6A4_CALTT</name>
<sequence>MQCKRLKLFKPHYHLEAEEIEGDHIFLECTTAKIVRVSQIILGPHCEIELVEYKHIFEKVGKGPCRVADVRKISSND</sequence>
<organism evidence="1 2">
    <name type="scientific">Caldalkalibacillus thermarum (strain TA2.A1)</name>
    <dbReference type="NCBI Taxonomy" id="986075"/>
    <lineage>
        <taxon>Bacteria</taxon>
        <taxon>Bacillati</taxon>
        <taxon>Bacillota</taxon>
        <taxon>Bacilli</taxon>
        <taxon>Bacillales</taxon>
        <taxon>Bacillaceae</taxon>
        <taxon>Caldalkalibacillus</taxon>
    </lineage>
</organism>
<proteinExistence type="predicted"/>
<protein>
    <submittedName>
        <fullName evidence="1">Uncharacterized protein</fullName>
    </submittedName>
</protein>
<dbReference type="EMBL" id="AFCE01000123">
    <property type="protein sequence ID" value="EGL83104.1"/>
    <property type="molecule type" value="Genomic_DNA"/>
</dbReference>
<evidence type="ECO:0000313" key="2">
    <source>
        <dbReference type="Proteomes" id="UP000010716"/>
    </source>
</evidence>
<dbReference type="Proteomes" id="UP000010716">
    <property type="component" value="Unassembled WGS sequence"/>
</dbReference>
<reference evidence="1 2" key="1">
    <citation type="journal article" date="2011" name="J. Bacteriol.">
        <title>Draft genome sequence of the thermoalkaliphilic Caldalkalibacillus thermarum strain TA2.A1.</title>
        <authorList>
            <person name="Kalamorz F."/>
            <person name="Keis S."/>
            <person name="McMillan D.G."/>
            <person name="Olsson K."/>
            <person name="Stanton J.A."/>
            <person name="Stockwell P."/>
            <person name="Black M.A."/>
            <person name="Klingeman D.M."/>
            <person name="Land M.L."/>
            <person name="Han C.S."/>
            <person name="Martin S.L."/>
            <person name="Becher S.A."/>
            <person name="Peddie C.J."/>
            <person name="Morgan H.W."/>
            <person name="Matthies D."/>
            <person name="Preiss L."/>
            <person name="Meier T."/>
            <person name="Brown S.D."/>
            <person name="Cook G.M."/>
        </authorList>
    </citation>
    <scope>NUCLEOTIDE SEQUENCE [LARGE SCALE GENOMIC DNA]</scope>
    <source>
        <strain evidence="1 2">TA2.A1</strain>
    </source>
</reference>
<accession>F5L6A4</accession>
<comment type="caution">
    <text evidence="1">The sequence shown here is derived from an EMBL/GenBank/DDBJ whole genome shotgun (WGS) entry which is preliminary data.</text>
</comment>
<dbReference type="AlphaFoldDB" id="F5L6A4"/>